<evidence type="ECO:0000313" key="1">
    <source>
        <dbReference type="EMBL" id="KII61034.1"/>
    </source>
</evidence>
<accession>A0A0C2M9N5</accession>
<name>A0A0C2M9N5_THEKT</name>
<reference evidence="1 2" key="1">
    <citation type="journal article" date="2014" name="Genome Biol. Evol.">
        <title>The genome of the myxosporean Thelohanellus kitauei shows adaptations to nutrient acquisition within its fish host.</title>
        <authorList>
            <person name="Yang Y."/>
            <person name="Xiong J."/>
            <person name="Zhou Z."/>
            <person name="Huo F."/>
            <person name="Miao W."/>
            <person name="Ran C."/>
            <person name="Liu Y."/>
            <person name="Zhang J."/>
            <person name="Feng J."/>
            <person name="Wang M."/>
            <person name="Wang M."/>
            <person name="Wang L."/>
            <person name="Yao B."/>
        </authorList>
    </citation>
    <scope>NUCLEOTIDE SEQUENCE [LARGE SCALE GENOMIC DNA]</scope>
    <source>
        <strain evidence="1">Wuqing</strain>
    </source>
</reference>
<keyword evidence="2" id="KW-1185">Reference proteome</keyword>
<dbReference type="EMBL" id="JWZT01005389">
    <property type="protein sequence ID" value="KII61034.1"/>
    <property type="molecule type" value="Genomic_DNA"/>
</dbReference>
<evidence type="ECO:0000313" key="2">
    <source>
        <dbReference type="Proteomes" id="UP000031668"/>
    </source>
</evidence>
<protein>
    <submittedName>
        <fullName evidence="1">Uncharacterized protein</fullName>
    </submittedName>
</protein>
<dbReference type="AlphaFoldDB" id="A0A0C2M9N5"/>
<gene>
    <name evidence="1" type="ORF">RF11_01751</name>
</gene>
<proteinExistence type="predicted"/>
<comment type="caution">
    <text evidence="1">The sequence shown here is derived from an EMBL/GenBank/DDBJ whole genome shotgun (WGS) entry which is preliminary data.</text>
</comment>
<organism evidence="1 2">
    <name type="scientific">Thelohanellus kitauei</name>
    <name type="common">Myxosporean</name>
    <dbReference type="NCBI Taxonomy" id="669202"/>
    <lineage>
        <taxon>Eukaryota</taxon>
        <taxon>Metazoa</taxon>
        <taxon>Cnidaria</taxon>
        <taxon>Myxozoa</taxon>
        <taxon>Myxosporea</taxon>
        <taxon>Bivalvulida</taxon>
        <taxon>Platysporina</taxon>
        <taxon>Myxobolidae</taxon>
        <taxon>Thelohanellus</taxon>
    </lineage>
</organism>
<sequence>MKAAIADFYLMKNTPTRAYSHFQACKTASFPSIKSITLRPANFLNHQGHPIQTRIVFLILTQGIIESADRLLIPSTVSFGAYYLVVFESFRYLLLVQANSTINSISETKYQNKYLEKTGQDQEGAEYDVMSNDQIFSLPPLTIIDPEEAISGSNSAKNVVRLTT</sequence>
<dbReference type="Proteomes" id="UP000031668">
    <property type="component" value="Unassembled WGS sequence"/>
</dbReference>